<dbReference type="EMBL" id="LFZN01000021">
    <property type="protein sequence ID" value="KXT04403.1"/>
    <property type="molecule type" value="Genomic_DNA"/>
</dbReference>
<evidence type="ECO:0000256" key="2">
    <source>
        <dbReference type="ARBA" id="ARBA00022857"/>
    </source>
</evidence>
<dbReference type="Pfam" id="PF00106">
    <property type="entry name" value="adh_short"/>
    <property type="match status" value="1"/>
</dbReference>
<dbReference type="InterPro" id="IPR002347">
    <property type="entry name" value="SDR_fam"/>
</dbReference>
<evidence type="ECO:0000256" key="3">
    <source>
        <dbReference type="ARBA" id="ARBA00023002"/>
    </source>
</evidence>
<name>A0A139HPT9_9PEZI</name>
<sequence>IQHSVLFPNAKDNVDNLAVEDAATQILTQLHSPRQDLRPQLSHRRVSIAKMDRIQRFGGVEHCYVMCKGCHDKEPIRQQNEASNTTGQDKTADSRAMFEWLFGKGFNPDSDIPSLNGKVILITGGNTGLGKETVLQLAKHEPQEIFLAARTPSKAEAAIEDIKKQVPHGNITFLQMDLTSLASVKQAADEFKSRSDRLDVLINNAGIMAVPYSKTKDGYEIQFGTNHVGHALLTKLLLPTLLKTAEQPNADVRVINVSSEGHYMAPGIIYDQDKLETYITWQRYGQSKLANILHARELQKRYPAITATSLHPGVIITDLYASQEKTNPLIRVSLPLLKKVTLDVPGGAKNSLWAATASKDRVRSSHYWKPVGSKSGGSFWFAQKEDLAKQLWDWTEEELDTQLKKMN</sequence>
<organism evidence="4 5">
    <name type="scientific">Pseudocercospora eumusae</name>
    <dbReference type="NCBI Taxonomy" id="321146"/>
    <lineage>
        <taxon>Eukaryota</taxon>
        <taxon>Fungi</taxon>
        <taxon>Dikarya</taxon>
        <taxon>Ascomycota</taxon>
        <taxon>Pezizomycotina</taxon>
        <taxon>Dothideomycetes</taxon>
        <taxon>Dothideomycetidae</taxon>
        <taxon>Mycosphaerellales</taxon>
        <taxon>Mycosphaerellaceae</taxon>
        <taxon>Pseudocercospora</taxon>
    </lineage>
</organism>
<dbReference type="AlphaFoldDB" id="A0A139HPT9"/>
<dbReference type="Proteomes" id="UP000070133">
    <property type="component" value="Unassembled WGS sequence"/>
</dbReference>
<dbReference type="SUPFAM" id="SSF51735">
    <property type="entry name" value="NAD(P)-binding Rossmann-fold domains"/>
    <property type="match status" value="1"/>
</dbReference>
<accession>A0A139HPT9</accession>
<evidence type="ECO:0000256" key="1">
    <source>
        <dbReference type="ARBA" id="ARBA00006484"/>
    </source>
</evidence>
<dbReference type="Gene3D" id="3.40.50.720">
    <property type="entry name" value="NAD(P)-binding Rossmann-like Domain"/>
    <property type="match status" value="1"/>
</dbReference>
<reference evidence="4 5" key="1">
    <citation type="submission" date="2015-07" db="EMBL/GenBank/DDBJ databases">
        <title>Comparative genomics of the Sigatoka disease complex on banana suggests a link between parallel evolutionary changes in Pseudocercospora fijiensis and Pseudocercospora eumusae and increased virulence on the banana host.</title>
        <authorList>
            <person name="Chang T.-C."/>
            <person name="Salvucci A."/>
            <person name="Crous P.W."/>
            <person name="Stergiopoulos I."/>
        </authorList>
    </citation>
    <scope>NUCLEOTIDE SEQUENCE [LARGE SCALE GENOMIC DNA]</scope>
    <source>
        <strain evidence="4 5">CBS 114824</strain>
    </source>
</reference>
<proteinExistence type="inferred from homology"/>
<dbReference type="InterPro" id="IPR036291">
    <property type="entry name" value="NAD(P)-bd_dom_sf"/>
</dbReference>
<dbReference type="PRINTS" id="PR00081">
    <property type="entry name" value="GDHRDH"/>
</dbReference>
<keyword evidence="3" id="KW-0560">Oxidoreductase</keyword>
<keyword evidence="2" id="KW-0521">NADP</keyword>
<comment type="caution">
    <text evidence="4">The sequence shown here is derived from an EMBL/GenBank/DDBJ whole genome shotgun (WGS) entry which is preliminary data.</text>
</comment>
<evidence type="ECO:0000313" key="5">
    <source>
        <dbReference type="Proteomes" id="UP000070133"/>
    </source>
</evidence>
<comment type="similarity">
    <text evidence="1">Belongs to the short-chain dehydrogenases/reductases (SDR) family.</text>
</comment>
<feature type="non-terminal residue" evidence="4">
    <location>
        <position position="1"/>
    </location>
</feature>
<dbReference type="OrthoDB" id="191139at2759"/>
<dbReference type="GO" id="GO:0016491">
    <property type="term" value="F:oxidoreductase activity"/>
    <property type="evidence" value="ECO:0007669"/>
    <property type="project" value="UniProtKB-KW"/>
</dbReference>
<keyword evidence="5" id="KW-1185">Reference proteome</keyword>
<evidence type="ECO:0000313" key="4">
    <source>
        <dbReference type="EMBL" id="KXT04403.1"/>
    </source>
</evidence>
<dbReference type="PANTHER" id="PTHR24320">
    <property type="entry name" value="RETINOL DEHYDROGENASE"/>
    <property type="match status" value="1"/>
</dbReference>
<dbReference type="PANTHER" id="PTHR24320:SF282">
    <property type="entry name" value="WW DOMAIN-CONTAINING OXIDOREDUCTASE"/>
    <property type="match status" value="1"/>
</dbReference>
<gene>
    <name evidence="4" type="ORF">AC578_3568</name>
</gene>
<protein>
    <submittedName>
        <fullName evidence="4">Uncharacterized protein</fullName>
    </submittedName>
</protein>